<proteinExistence type="predicted"/>
<organism evidence="1">
    <name type="scientific">Anguilla anguilla</name>
    <name type="common">European freshwater eel</name>
    <name type="synonym">Muraena anguilla</name>
    <dbReference type="NCBI Taxonomy" id="7936"/>
    <lineage>
        <taxon>Eukaryota</taxon>
        <taxon>Metazoa</taxon>
        <taxon>Chordata</taxon>
        <taxon>Craniata</taxon>
        <taxon>Vertebrata</taxon>
        <taxon>Euteleostomi</taxon>
        <taxon>Actinopterygii</taxon>
        <taxon>Neopterygii</taxon>
        <taxon>Teleostei</taxon>
        <taxon>Anguilliformes</taxon>
        <taxon>Anguillidae</taxon>
        <taxon>Anguilla</taxon>
    </lineage>
</organism>
<name>A0A0E9PXZ9_ANGAN</name>
<reference evidence="1" key="2">
    <citation type="journal article" date="2015" name="Fish Shellfish Immunol.">
        <title>Early steps in the European eel (Anguilla anguilla)-Vibrio vulnificus interaction in the gills: Role of the RtxA13 toxin.</title>
        <authorList>
            <person name="Callol A."/>
            <person name="Pajuelo D."/>
            <person name="Ebbesson L."/>
            <person name="Teles M."/>
            <person name="MacKenzie S."/>
            <person name="Amaro C."/>
        </authorList>
    </citation>
    <scope>NUCLEOTIDE SEQUENCE</scope>
</reference>
<reference evidence="1" key="1">
    <citation type="submission" date="2014-11" db="EMBL/GenBank/DDBJ databases">
        <authorList>
            <person name="Amaro Gonzalez C."/>
        </authorList>
    </citation>
    <scope>NUCLEOTIDE SEQUENCE</scope>
</reference>
<sequence length="60" mass="6959">MLWVEQRRVKKTEMLILRQTIMTVLHFSPGSGGSQFQRWRMTLASTRICRHSASGCCFSI</sequence>
<protein>
    <submittedName>
        <fullName evidence="1">Uncharacterized protein</fullName>
    </submittedName>
</protein>
<dbReference type="AlphaFoldDB" id="A0A0E9PXZ9"/>
<dbReference type="EMBL" id="GBXM01099400">
    <property type="protein sequence ID" value="JAH09177.1"/>
    <property type="molecule type" value="Transcribed_RNA"/>
</dbReference>
<accession>A0A0E9PXZ9</accession>
<evidence type="ECO:0000313" key="1">
    <source>
        <dbReference type="EMBL" id="JAH09177.1"/>
    </source>
</evidence>